<dbReference type="Pfam" id="PF07062">
    <property type="entry name" value="Clc-like"/>
    <property type="match status" value="1"/>
</dbReference>
<dbReference type="PANTHER" id="PTHR10671">
    <property type="entry name" value="EPITHELIAL MEMBRANE PROTEIN-RELATED"/>
    <property type="match status" value="1"/>
</dbReference>
<dbReference type="InterPro" id="IPR010761">
    <property type="entry name" value="Clc_prot-like"/>
</dbReference>
<keyword evidence="4 5" id="KW-0472">Membrane</keyword>
<evidence type="ECO:0000313" key="6">
    <source>
        <dbReference type="Proteomes" id="UP000887566"/>
    </source>
</evidence>
<reference evidence="7" key="1">
    <citation type="submission" date="2022-11" db="UniProtKB">
        <authorList>
            <consortium name="WormBaseParasite"/>
        </authorList>
    </citation>
    <scope>IDENTIFICATION</scope>
</reference>
<keyword evidence="6" id="KW-1185">Reference proteome</keyword>
<dbReference type="AlphaFoldDB" id="A0A914W0D3"/>
<evidence type="ECO:0000256" key="1">
    <source>
        <dbReference type="ARBA" id="ARBA00004141"/>
    </source>
</evidence>
<dbReference type="PANTHER" id="PTHR10671:SF51">
    <property type="entry name" value="CLC-LIKE PROTEIN"/>
    <property type="match status" value="1"/>
</dbReference>
<feature type="transmembrane region" description="Helical" evidence="5">
    <location>
        <begin position="174"/>
        <end position="195"/>
    </location>
</feature>
<evidence type="ECO:0000256" key="4">
    <source>
        <dbReference type="ARBA" id="ARBA00023136"/>
    </source>
</evidence>
<evidence type="ECO:0000313" key="7">
    <source>
        <dbReference type="WBParaSite" id="PSAMB.scaffold2955size20414.g19740.t1"/>
    </source>
</evidence>
<keyword evidence="3 5" id="KW-1133">Transmembrane helix</keyword>
<dbReference type="Proteomes" id="UP000887566">
    <property type="component" value="Unplaced"/>
</dbReference>
<sequence>MAYFAATHSRLFLLAIILLAVGSIITFIAVSTPAWQVGYVAEYEQELESGLWIFCERRPALGTACTYSITGNDFTAEQQENYDFLKTPPFYPWHGHIFRIFLAAIFVSCACLVPALLAIFSRWKTKCSMLFDLLLAAAIILSIVGIGMFFFYSQFVKYRFDIGVKATYERSRGYSFYLAIVGLIFWLMSVVAGCFGTRCAADDSEINNSTVKSPSTYLEMRPARNVSADFSQHVYKQEPIRVGAAYR</sequence>
<dbReference type="WBParaSite" id="PSAMB.scaffold2955size20414.g19740.t1">
    <property type="protein sequence ID" value="PSAMB.scaffold2955size20414.g19740.t1"/>
    <property type="gene ID" value="PSAMB.scaffold2955size20414.g19740"/>
</dbReference>
<dbReference type="InterPro" id="IPR050579">
    <property type="entry name" value="PMP-22/EMP/MP20-like"/>
</dbReference>
<comment type="subcellular location">
    <subcellularLocation>
        <location evidence="1">Membrane</location>
        <topology evidence="1">Multi-pass membrane protein</topology>
    </subcellularLocation>
</comment>
<proteinExistence type="predicted"/>
<feature type="transmembrane region" description="Helical" evidence="5">
    <location>
        <begin position="12"/>
        <end position="30"/>
    </location>
</feature>
<evidence type="ECO:0000256" key="2">
    <source>
        <dbReference type="ARBA" id="ARBA00022692"/>
    </source>
</evidence>
<evidence type="ECO:0000256" key="5">
    <source>
        <dbReference type="SAM" id="Phobius"/>
    </source>
</evidence>
<feature type="transmembrane region" description="Helical" evidence="5">
    <location>
        <begin position="97"/>
        <end position="121"/>
    </location>
</feature>
<protein>
    <submittedName>
        <fullName evidence="7">Uncharacterized protein</fullName>
    </submittedName>
</protein>
<dbReference type="GO" id="GO:0005886">
    <property type="term" value="C:plasma membrane"/>
    <property type="evidence" value="ECO:0007669"/>
    <property type="project" value="TreeGrafter"/>
</dbReference>
<dbReference type="Gene3D" id="1.20.140.150">
    <property type="match status" value="1"/>
</dbReference>
<organism evidence="6 7">
    <name type="scientific">Plectus sambesii</name>
    <dbReference type="NCBI Taxonomy" id="2011161"/>
    <lineage>
        <taxon>Eukaryota</taxon>
        <taxon>Metazoa</taxon>
        <taxon>Ecdysozoa</taxon>
        <taxon>Nematoda</taxon>
        <taxon>Chromadorea</taxon>
        <taxon>Plectida</taxon>
        <taxon>Plectina</taxon>
        <taxon>Plectoidea</taxon>
        <taxon>Plectidae</taxon>
        <taxon>Plectus</taxon>
    </lineage>
</organism>
<feature type="transmembrane region" description="Helical" evidence="5">
    <location>
        <begin position="133"/>
        <end position="154"/>
    </location>
</feature>
<name>A0A914W0D3_9BILA</name>
<keyword evidence="2 5" id="KW-0812">Transmembrane</keyword>
<evidence type="ECO:0000256" key="3">
    <source>
        <dbReference type="ARBA" id="ARBA00022989"/>
    </source>
</evidence>
<accession>A0A914W0D3</accession>